<evidence type="ECO:0000313" key="9">
    <source>
        <dbReference type="Proteomes" id="UP000196239"/>
    </source>
</evidence>
<evidence type="ECO:0000259" key="7">
    <source>
        <dbReference type="Pfam" id="PF00561"/>
    </source>
</evidence>
<name>A0A128A448_9ARCH</name>
<dbReference type="Pfam" id="PF00561">
    <property type="entry name" value="Abhydrolase_1"/>
    <property type="match status" value="1"/>
</dbReference>
<dbReference type="AlphaFoldDB" id="A0A128A448"/>
<evidence type="ECO:0000256" key="3">
    <source>
        <dbReference type="ARBA" id="ARBA00022679"/>
    </source>
</evidence>
<dbReference type="EMBL" id="LN890280">
    <property type="protein sequence ID" value="CUR52121.1"/>
    <property type="molecule type" value="Genomic_DNA"/>
</dbReference>
<organism evidence="8 9">
    <name type="scientific">Nitrosotalea devaniterrae</name>
    <dbReference type="NCBI Taxonomy" id="1078905"/>
    <lineage>
        <taxon>Archaea</taxon>
        <taxon>Nitrososphaerota</taxon>
        <taxon>Nitrososphaeria</taxon>
        <taxon>Nitrosotaleales</taxon>
        <taxon>Nitrosotaleaceae</taxon>
        <taxon>Nitrosotalea</taxon>
    </lineage>
</organism>
<dbReference type="GO" id="GO:0042619">
    <property type="term" value="P:poly-hydroxybutyrate biosynthetic process"/>
    <property type="evidence" value="ECO:0007669"/>
    <property type="project" value="UniProtKB-KW"/>
</dbReference>
<dbReference type="InterPro" id="IPR051321">
    <property type="entry name" value="PHA/PHB_synthase"/>
</dbReference>
<evidence type="ECO:0000256" key="4">
    <source>
        <dbReference type="ARBA" id="ARBA00022752"/>
    </source>
</evidence>
<dbReference type="PANTHER" id="PTHR36837:SF2">
    <property type="entry name" value="POLY(3-HYDROXYALKANOATE) POLYMERASE SUBUNIT PHAC"/>
    <property type="match status" value="1"/>
</dbReference>
<accession>A0A128A448</accession>
<proteinExistence type="predicted"/>
<keyword evidence="5 8" id="KW-0012">Acyltransferase</keyword>
<keyword evidence="9" id="KW-1185">Reference proteome</keyword>
<evidence type="ECO:0000256" key="1">
    <source>
        <dbReference type="ARBA" id="ARBA00004683"/>
    </source>
</evidence>
<comment type="pathway">
    <text evidence="1">Biopolymer metabolism; poly-(R)-3-hydroxybutanoate biosynthesis.</text>
</comment>
<evidence type="ECO:0000256" key="5">
    <source>
        <dbReference type="ARBA" id="ARBA00023315"/>
    </source>
</evidence>
<dbReference type="Proteomes" id="UP000196239">
    <property type="component" value="Chromosome 1"/>
</dbReference>
<dbReference type="GO" id="GO:0016746">
    <property type="term" value="F:acyltransferase activity"/>
    <property type="evidence" value="ECO:0007669"/>
    <property type="project" value="UniProtKB-KW"/>
</dbReference>
<dbReference type="NCBIfam" id="TIGR01836">
    <property type="entry name" value="PHA_synth_III_C"/>
    <property type="match status" value="1"/>
</dbReference>
<evidence type="ECO:0000256" key="6">
    <source>
        <dbReference type="ARBA" id="ARBA00033356"/>
    </source>
</evidence>
<dbReference type="KEGG" id="ndv:NDEV_1356"/>
<dbReference type="Gene3D" id="3.40.50.1820">
    <property type="entry name" value="alpha/beta hydrolase"/>
    <property type="match status" value="1"/>
</dbReference>
<keyword evidence="3 8" id="KW-0808">Transferase</keyword>
<dbReference type="InterPro" id="IPR000073">
    <property type="entry name" value="AB_hydrolase_1"/>
</dbReference>
<evidence type="ECO:0000256" key="2">
    <source>
        <dbReference type="ARBA" id="ARBA00019065"/>
    </source>
</evidence>
<keyword evidence="4" id="KW-0583">PHB biosynthesis</keyword>
<dbReference type="InterPro" id="IPR010125">
    <property type="entry name" value="PHA_synth_III_C"/>
</dbReference>
<dbReference type="PANTHER" id="PTHR36837">
    <property type="entry name" value="POLY(3-HYDROXYALKANOATE) POLYMERASE SUBUNIT PHAC"/>
    <property type="match status" value="1"/>
</dbReference>
<dbReference type="SUPFAM" id="SSF53474">
    <property type="entry name" value="alpha/beta-Hydrolases"/>
    <property type="match status" value="1"/>
</dbReference>
<protein>
    <recommendedName>
        <fullName evidence="2">Poly(3-hydroxyalkanoate) polymerase subunit PhaC</fullName>
    </recommendedName>
    <alternativeName>
        <fullName evidence="6">PHB synthase subunit PhaC</fullName>
    </alternativeName>
</protein>
<sequence>MANEIKLDPRLLAEFIKLNKNILDAPNLAQSLEEIDLEVTPHEVVYSEGKIRLLHFNPLVAKQIKTPLVIAYALVNRFHILDINQKKSWVRNLLNQGIDVYLIDWGTPTQINRHEGFDDYVNGYMDNIIDFVRKESSSQKVSLQGYCTGGTLSTVYSALHPDKVQNLILTAPVIDGRRDSTVVSNLAKHMDVDKLVDTLGNMPPELMYYVFSILKPFEQGFEKYLNFFKNIHDKEYVENFIRVEKWVSDTPPIPGELYRQWIKDVYQENLLINNNMYVGGKQVSLKNIAMPLLTQVAVGDHLVSPECSMPIHYAVSSQDKTLKIYPTGHVGMIASSFSQKKVLPEFSQWLTERSEK</sequence>
<gene>
    <name evidence="8" type="primary">phbC</name>
    <name evidence="8" type="ORF">NDEV_1356</name>
</gene>
<feature type="domain" description="AB hydrolase-1" evidence="7">
    <location>
        <begin position="82"/>
        <end position="329"/>
    </location>
</feature>
<evidence type="ECO:0000313" key="8">
    <source>
        <dbReference type="EMBL" id="CUR52121.1"/>
    </source>
</evidence>
<dbReference type="InterPro" id="IPR029058">
    <property type="entry name" value="AB_hydrolase_fold"/>
</dbReference>
<reference evidence="9" key="1">
    <citation type="submission" date="2015-10" db="EMBL/GenBank/DDBJ databases">
        <authorList>
            <person name="Lehtovirta-Morley L.E."/>
            <person name="Vieille C."/>
        </authorList>
    </citation>
    <scope>NUCLEOTIDE SEQUENCE [LARGE SCALE GENOMIC DNA]</scope>
</reference>